<dbReference type="EMBL" id="PXYL01000003">
    <property type="protein sequence ID" value="PSJ62002.1"/>
    <property type="molecule type" value="Genomic_DNA"/>
</dbReference>
<evidence type="ECO:0000256" key="1">
    <source>
        <dbReference type="ARBA" id="ARBA00023015"/>
    </source>
</evidence>
<proteinExistence type="predicted"/>
<protein>
    <submittedName>
        <fullName evidence="5">MarR family transcriptional regulator</fullName>
    </submittedName>
</protein>
<dbReference type="InterPro" id="IPR000835">
    <property type="entry name" value="HTH_MarR-typ"/>
</dbReference>
<dbReference type="SMART" id="SM00347">
    <property type="entry name" value="HTH_MARR"/>
    <property type="match status" value="1"/>
</dbReference>
<dbReference type="PANTHER" id="PTHR33164">
    <property type="entry name" value="TRANSCRIPTIONAL REGULATOR, MARR FAMILY"/>
    <property type="match status" value="1"/>
</dbReference>
<dbReference type="PROSITE" id="PS50995">
    <property type="entry name" value="HTH_MARR_2"/>
    <property type="match status" value="1"/>
</dbReference>
<evidence type="ECO:0000313" key="6">
    <source>
        <dbReference type="Proteomes" id="UP000240653"/>
    </source>
</evidence>
<dbReference type="PANTHER" id="PTHR33164:SF64">
    <property type="entry name" value="TRANSCRIPTIONAL REGULATOR SLYA"/>
    <property type="match status" value="1"/>
</dbReference>
<name>A0A2P7SHN1_9HYPH</name>
<keyword evidence="2" id="KW-0238">DNA-binding</keyword>
<dbReference type="InterPro" id="IPR036390">
    <property type="entry name" value="WH_DNA-bd_sf"/>
</dbReference>
<feature type="domain" description="HTH marR-type" evidence="4">
    <location>
        <begin position="7"/>
        <end position="141"/>
    </location>
</feature>
<dbReference type="GO" id="GO:0003700">
    <property type="term" value="F:DNA-binding transcription factor activity"/>
    <property type="evidence" value="ECO:0007669"/>
    <property type="project" value="InterPro"/>
</dbReference>
<dbReference type="Proteomes" id="UP000240653">
    <property type="component" value="Unassembled WGS sequence"/>
</dbReference>
<evidence type="ECO:0000259" key="4">
    <source>
        <dbReference type="PROSITE" id="PS50995"/>
    </source>
</evidence>
<dbReference type="PROSITE" id="PS01117">
    <property type="entry name" value="HTH_MARR_1"/>
    <property type="match status" value="1"/>
</dbReference>
<keyword evidence="6" id="KW-1185">Reference proteome</keyword>
<dbReference type="InterPro" id="IPR036388">
    <property type="entry name" value="WH-like_DNA-bd_sf"/>
</dbReference>
<dbReference type="Pfam" id="PF12802">
    <property type="entry name" value="MarR_2"/>
    <property type="match status" value="1"/>
</dbReference>
<sequence>MPYKVNPDSFGFLVTDVSRLIRAEMDRRIGEAGLGLTAAEGRTLSHAARAGVVRQNVLAERMGVEAMTLSATLDRLEAQGLIERQPDPTDRRAKLVHITGKADEILERMAPISAALRADASLGMAPDDWDRLLDLLKTVRATLSAAKSELAAKESTPE</sequence>
<comment type="caution">
    <text evidence="5">The sequence shown here is derived from an EMBL/GenBank/DDBJ whole genome shotgun (WGS) entry which is preliminary data.</text>
</comment>
<evidence type="ECO:0000313" key="5">
    <source>
        <dbReference type="EMBL" id="PSJ62002.1"/>
    </source>
</evidence>
<dbReference type="RefSeq" id="WP_106723176.1">
    <property type="nucleotide sequence ID" value="NZ_PXYL01000003.1"/>
</dbReference>
<gene>
    <name evidence="5" type="ORF">C7I85_06590</name>
</gene>
<dbReference type="InterPro" id="IPR039422">
    <property type="entry name" value="MarR/SlyA-like"/>
</dbReference>
<keyword evidence="3" id="KW-0804">Transcription</keyword>
<dbReference type="OrthoDB" id="582199at2"/>
<evidence type="ECO:0000256" key="3">
    <source>
        <dbReference type="ARBA" id="ARBA00023163"/>
    </source>
</evidence>
<evidence type="ECO:0000256" key="2">
    <source>
        <dbReference type="ARBA" id="ARBA00023125"/>
    </source>
</evidence>
<dbReference type="GO" id="GO:0006950">
    <property type="term" value="P:response to stress"/>
    <property type="evidence" value="ECO:0007669"/>
    <property type="project" value="TreeGrafter"/>
</dbReference>
<accession>A0A2P7SHN1</accession>
<reference evidence="5 6" key="1">
    <citation type="submission" date="2018-03" db="EMBL/GenBank/DDBJ databases">
        <title>The draft genome of Mesorhizobium soli JCM 19897.</title>
        <authorList>
            <person name="Li L."/>
            <person name="Liu L."/>
            <person name="Liang L."/>
            <person name="Wang T."/>
            <person name="Zhang X."/>
        </authorList>
    </citation>
    <scope>NUCLEOTIDE SEQUENCE [LARGE SCALE GENOMIC DNA]</scope>
    <source>
        <strain evidence="5 6">JCM 19897</strain>
    </source>
</reference>
<dbReference type="AlphaFoldDB" id="A0A2P7SHN1"/>
<dbReference type="SUPFAM" id="SSF46785">
    <property type="entry name" value="Winged helix' DNA-binding domain"/>
    <property type="match status" value="1"/>
</dbReference>
<dbReference type="InterPro" id="IPR023187">
    <property type="entry name" value="Tscrpt_reg_MarR-type_CS"/>
</dbReference>
<dbReference type="PRINTS" id="PR00598">
    <property type="entry name" value="HTHMARR"/>
</dbReference>
<dbReference type="Gene3D" id="1.10.10.10">
    <property type="entry name" value="Winged helix-like DNA-binding domain superfamily/Winged helix DNA-binding domain"/>
    <property type="match status" value="1"/>
</dbReference>
<organism evidence="5 6">
    <name type="scientific">Pseudaminobacter soli</name>
    <name type="common">ex Li et al. 2025</name>
    <dbReference type="NCBI Taxonomy" id="1295366"/>
    <lineage>
        <taxon>Bacteria</taxon>
        <taxon>Pseudomonadati</taxon>
        <taxon>Pseudomonadota</taxon>
        <taxon>Alphaproteobacteria</taxon>
        <taxon>Hyphomicrobiales</taxon>
        <taxon>Phyllobacteriaceae</taxon>
        <taxon>Pseudaminobacter</taxon>
    </lineage>
</organism>
<dbReference type="GO" id="GO:0003677">
    <property type="term" value="F:DNA binding"/>
    <property type="evidence" value="ECO:0007669"/>
    <property type="project" value="UniProtKB-KW"/>
</dbReference>
<keyword evidence="1" id="KW-0805">Transcription regulation</keyword>